<dbReference type="EMBL" id="KZ305052">
    <property type="protein sequence ID" value="PIA35460.1"/>
    <property type="molecule type" value="Genomic_DNA"/>
</dbReference>
<dbReference type="InterPro" id="IPR011990">
    <property type="entry name" value="TPR-like_helical_dom_sf"/>
</dbReference>
<dbReference type="PANTHER" id="PTHR47934:SF19">
    <property type="entry name" value="PENTATRICOPEPTIDE REPEAT-CONTAINING PROTEIN MITOCHONDRIAL"/>
    <property type="match status" value="1"/>
</dbReference>
<feature type="repeat" description="PPR" evidence="2">
    <location>
        <begin position="196"/>
        <end position="230"/>
    </location>
</feature>
<keyword evidence="5" id="KW-1185">Reference proteome</keyword>
<dbReference type="FunCoup" id="A0A2G5CW71">
    <property type="interactions" value="653"/>
</dbReference>
<dbReference type="InterPro" id="IPR051114">
    <property type="entry name" value="Mito_RNA_Proc_CCM1"/>
</dbReference>
<reference evidence="4 5" key="1">
    <citation type="submission" date="2017-09" db="EMBL/GenBank/DDBJ databases">
        <title>WGS assembly of Aquilegia coerulea Goldsmith.</title>
        <authorList>
            <person name="Hodges S."/>
            <person name="Kramer E."/>
            <person name="Nordborg M."/>
            <person name="Tomkins J."/>
            <person name="Borevitz J."/>
            <person name="Derieg N."/>
            <person name="Yan J."/>
            <person name="Mihaltcheva S."/>
            <person name="Hayes R.D."/>
            <person name="Rokhsar D."/>
        </authorList>
    </citation>
    <scope>NUCLEOTIDE SEQUENCE [LARGE SCALE GENOMIC DNA]</scope>
    <source>
        <strain evidence="5">cv. Goldsmith</strain>
    </source>
</reference>
<dbReference type="NCBIfam" id="TIGR00756">
    <property type="entry name" value="PPR"/>
    <property type="match status" value="6"/>
</dbReference>
<dbReference type="Gene3D" id="1.25.40.10">
    <property type="entry name" value="Tetratricopeptide repeat domain"/>
    <property type="match status" value="2"/>
</dbReference>
<dbReference type="GO" id="GO:0003729">
    <property type="term" value="F:mRNA binding"/>
    <property type="evidence" value="ECO:0007669"/>
    <property type="project" value="TreeGrafter"/>
</dbReference>
<dbReference type="GO" id="GO:0007005">
    <property type="term" value="P:mitochondrion organization"/>
    <property type="evidence" value="ECO:0007669"/>
    <property type="project" value="TreeGrafter"/>
</dbReference>
<dbReference type="PANTHER" id="PTHR47934">
    <property type="entry name" value="PENTATRICOPEPTIDE REPEAT-CONTAINING PROTEIN PET309, MITOCHONDRIAL"/>
    <property type="match status" value="1"/>
</dbReference>
<evidence type="ECO:0000256" key="3">
    <source>
        <dbReference type="SAM" id="MobiDB-lite"/>
    </source>
</evidence>
<evidence type="ECO:0000256" key="1">
    <source>
        <dbReference type="ARBA" id="ARBA00022737"/>
    </source>
</evidence>
<feature type="repeat" description="PPR" evidence="2">
    <location>
        <begin position="265"/>
        <end position="299"/>
    </location>
</feature>
<dbReference type="AlphaFoldDB" id="A0A2G5CW71"/>
<dbReference type="Proteomes" id="UP000230069">
    <property type="component" value="Unassembled WGS sequence"/>
</dbReference>
<accession>A0A2G5CW71</accession>
<sequence>MAAFRSSLRHCRLFTTTTTATISTSTTSPLTQCSIKAKLLSEYEEPDRDISPSGSRYDLDLTVQRLGKSRRFSDIEKLIESHIKDPKITQENYFSTLIRSYGKAGMVVQALTLFNKMEEHGTPRSSVSFNALLSVYNMSKKFDQVPKLFDEIPQKYGFSPDEVSYGILIKSLCELNLHERVFSVLNEMGENNIEITISIYTTILNSLYKKGMIDEAEKVWNGMIKKGCAPDVAAYNVRIMHAHRGKPESVLKLIDEMRTMGLKPDITSYNYLLSCYCKNDMIEDVEKLCQELERNGCVPNSATVRLFIAYLCQNGKFEQAYEVFKEGMKRNGVPSLKTLKALVDGLVNSDREKAKELITALRERFPDNFYRAWSKVEVELGMSKDEESSTQNPSAIELEVDSSKDEESSTQKASVAEVNVNLSKLFV</sequence>
<gene>
    <name evidence="4" type="ORF">AQUCO_03500076v1</name>
</gene>
<feature type="repeat" description="PPR" evidence="2">
    <location>
        <begin position="161"/>
        <end position="195"/>
    </location>
</feature>
<organism evidence="4 5">
    <name type="scientific">Aquilegia coerulea</name>
    <name type="common">Rocky mountain columbine</name>
    <dbReference type="NCBI Taxonomy" id="218851"/>
    <lineage>
        <taxon>Eukaryota</taxon>
        <taxon>Viridiplantae</taxon>
        <taxon>Streptophyta</taxon>
        <taxon>Embryophyta</taxon>
        <taxon>Tracheophyta</taxon>
        <taxon>Spermatophyta</taxon>
        <taxon>Magnoliopsida</taxon>
        <taxon>Ranunculales</taxon>
        <taxon>Ranunculaceae</taxon>
        <taxon>Thalictroideae</taxon>
        <taxon>Aquilegia</taxon>
    </lineage>
</organism>
<evidence type="ECO:0008006" key="6">
    <source>
        <dbReference type="Google" id="ProtNLM"/>
    </source>
</evidence>
<evidence type="ECO:0000313" key="5">
    <source>
        <dbReference type="Proteomes" id="UP000230069"/>
    </source>
</evidence>
<evidence type="ECO:0000313" key="4">
    <source>
        <dbReference type="EMBL" id="PIA35460.1"/>
    </source>
</evidence>
<evidence type="ECO:0000256" key="2">
    <source>
        <dbReference type="PROSITE-ProRule" id="PRU00708"/>
    </source>
</evidence>
<feature type="repeat" description="PPR" evidence="2">
    <location>
        <begin position="90"/>
        <end position="124"/>
    </location>
</feature>
<proteinExistence type="predicted"/>
<feature type="region of interest" description="Disordered" evidence="3">
    <location>
        <begin position="382"/>
        <end position="413"/>
    </location>
</feature>
<dbReference type="OrthoDB" id="185373at2759"/>
<dbReference type="GO" id="GO:0005739">
    <property type="term" value="C:mitochondrion"/>
    <property type="evidence" value="ECO:0007669"/>
    <property type="project" value="TreeGrafter"/>
</dbReference>
<keyword evidence="1" id="KW-0677">Repeat</keyword>
<protein>
    <recommendedName>
        <fullName evidence="6">Pentacotripeptide-repeat region of PRORP domain-containing protein</fullName>
    </recommendedName>
</protein>
<feature type="repeat" description="PPR" evidence="2">
    <location>
        <begin position="300"/>
        <end position="335"/>
    </location>
</feature>
<dbReference type="InterPro" id="IPR002885">
    <property type="entry name" value="PPR_rpt"/>
</dbReference>
<dbReference type="GO" id="GO:0006396">
    <property type="term" value="P:RNA processing"/>
    <property type="evidence" value="ECO:0007669"/>
    <property type="project" value="TreeGrafter"/>
</dbReference>
<dbReference type="STRING" id="218851.A0A2G5CW71"/>
<dbReference type="PROSITE" id="PS51375">
    <property type="entry name" value="PPR"/>
    <property type="match status" value="5"/>
</dbReference>
<name>A0A2G5CW71_AQUCA</name>
<dbReference type="InParanoid" id="A0A2G5CW71"/>
<dbReference type="Pfam" id="PF01535">
    <property type="entry name" value="PPR"/>
    <property type="match status" value="3"/>
</dbReference>
<dbReference type="Pfam" id="PF13041">
    <property type="entry name" value="PPR_2"/>
    <property type="match status" value="3"/>
</dbReference>